<proteinExistence type="inferred from homology"/>
<dbReference type="GO" id="GO:0000166">
    <property type="term" value="F:nucleotide binding"/>
    <property type="evidence" value="ECO:0007669"/>
    <property type="project" value="UniProtKB-KW"/>
</dbReference>
<keyword evidence="5 9" id="KW-0963">Cytoplasm</keyword>
<evidence type="ECO:0000313" key="12">
    <source>
        <dbReference type="Proteomes" id="UP000541109"/>
    </source>
</evidence>
<dbReference type="GO" id="GO:0004309">
    <property type="term" value="F:exopolyphosphatase activity"/>
    <property type="evidence" value="ECO:0007669"/>
    <property type="project" value="TreeGrafter"/>
</dbReference>
<dbReference type="Gene3D" id="3.40.1210.10">
    <property type="entry name" value="Survival protein SurE-like phosphatase/nucleotidase"/>
    <property type="match status" value="1"/>
</dbReference>
<dbReference type="GO" id="GO:0008253">
    <property type="term" value="F:5'-nucleotidase activity"/>
    <property type="evidence" value="ECO:0007669"/>
    <property type="project" value="UniProtKB-UniRule"/>
</dbReference>
<dbReference type="FunFam" id="3.40.1210.10:FF:000001">
    <property type="entry name" value="5'/3'-nucleotidase SurE"/>
    <property type="match status" value="1"/>
</dbReference>
<dbReference type="NCBIfam" id="NF001490">
    <property type="entry name" value="PRK00346.1-4"/>
    <property type="match status" value="1"/>
</dbReference>
<dbReference type="AlphaFoldDB" id="A0A839AAX9"/>
<keyword evidence="12" id="KW-1185">Reference proteome</keyword>
<evidence type="ECO:0000256" key="3">
    <source>
        <dbReference type="ARBA" id="ARBA00004496"/>
    </source>
</evidence>
<dbReference type="GO" id="GO:0046872">
    <property type="term" value="F:metal ion binding"/>
    <property type="evidence" value="ECO:0007669"/>
    <property type="project" value="UniProtKB-UniRule"/>
</dbReference>
<comment type="caution">
    <text evidence="11">The sequence shown here is derived from an EMBL/GenBank/DDBJ whole genome shotgun (WGS) entry which is preliminary data.</text>
</comment>
<dbReference type="PANTHER" id="PTHR30457">
    <property type="entry name" value="5'-NUCLEOTIDASE SURE"/>
    <property type="match status" value="1"/>
</dbReference>
<feature type="binding site" evidence="9">
    <location>
        <position position="9"/>
    </location>
    <ligand>
        <name>a divalent metal cation</name>
        <dbReference type="ChEBI" id="CHEBI:60240"/>
    </ligand>
</feature>
<evidence type="ECO:0000256" key="4">
    <source>
        <dbReference type="ARBA" id="ARBA00011062"/>
    </source>
</evidence>
<dbReference type="NCBIfam" id="TIGR00087">
    <property type="entry name" value="surE"/>
    <property type="match status" value="1"/>
</dbReference>
<accession>A0A839AAX9</accession>
<dbReference type="PANTHER" id="PTHR30457:SF12">
    <property type="entry name" value="5'_3'-NUCLEOTIDASE SURE"/>
    <property type="match status" value="1"/>
</dbReference>
<dbReference type="GO" id="GO:0008254">
    <property type="term" value="F:3'-nucleotidase activity"/>
    <property type="evidence" value="ECO:0007669"/>
    <property type="project" value="TreeGrafter"/>
</dbReference>
<feature type="binding site" evidence="9">
    <location>
        <position position="92"/>
    </location>
    <ligand>
        <name>a divalent metal cation</name>
        <dbReference type="ChEBI" id="CHEBI:60240"/>
    </ligand>
</feature>
<evidence type="ECO:0000313" key="11">
    <source>
        <dbReference type="EMBL" id="MBA5776733.1"/>
    </source>
</evidence>
<keyword evidence="7 9" id="KW-0547">Nucleotide-binding</keyword>
<dbReference type="GO" id="GO:0005737">
    <property type="term" value="C:cytoplasm"/>
    <property type="evidence" value="ECO:0007669"/>
    <property type="project" value="UniProtKB-SubCell"/>
</dbReference>
<protein>
    <recommendedName>
        <fullName evidence="9">5'-nucleotidase SurE</fullName>
        <ecNumber evidence="9">3.1.3.5</ecNumber>
    </recommendedName>
    <alternativeName>
        <fullName evidence="9">Nucleoside 5'-monophosphate phosphohydrolase</fullName>
    </alternativeName>
</protein>
<dbReference type="SUPFAM" id="SSF64167">
    <property type="entry name" value="SurE-like"/>
    <property type="match status" value="1"/>
</dbReference>
<comment type="function">
    <text evidence="9">Nucleotidase that shows phosphatase activity on nucleoside 5'-monophosphates.</text>
</comment>
<name>A0A839AAX9_9HYPH</name>
<sequence>MRILLTNDDGIHAEGFAALQRIAHEISDDVWSVAPESDQSGTAHSLTLHDPLRVRRVEEKTFAVRGTPTDCVIMGVRELLPSPPDLILSGINRGQNAADDVTYSGTIAGAMEGTLMGIRSIALSQAYRPRHSGSADYATAIAHAPGLIDKLMRIDMPADTLFNVNFPAVGPGDVAGVDVTRQGKREIGALYVDARTDGRGVPYYWLGFRGEEQDPAEHTDLWALREGYISVTPLTLNLTAEVLRERIASALG</sequence>
<feature type="binding site" evidence="9">
    <location>
        <position position="8"/>
    </location>
    <ligand>
        <name>a divalent metal cation</name>
        <dbReference type="ChEBI" id="CHEBI:60240"/>
    </ligand>
</feature>
<dbReference type="RefSeq" id="WP_182163387.1">
    <property type="nucleotide sequence ID" value="NZ_JACFXV010000043.1"/>
</dbReference>
<evidence type="ECO:0000256" key="2">
    <source>
        <dbReference type="ARBA" id="ARBA00001946"/>
    </source>
</evidence>
<dbReference type="Pfam" id="PF01975">
    <property type="entry name" value="SurE"/>
    <property type="match status" value="1"/>
</dbReference>
<keyword evidence="8 9" id="KW-0378">Hydrolase</keyword>
<dbReference type="InterPro" id="IPR030048">
    <property type="entry name" value="SurE"/>
</dbReference>
<gene>
    <name evidence="9 11" type="primary">surE</name>
    <name evidence="11" type="ORF">H2509_06280</name>
</gene>
<evidence type="ECO:0000256" key="9">
    <source>
        <dbReference type="HAMAP-Rule" id="MF_00060"/>
    </source>
</evidence>
<evidence type="ECO:0000256" key="8">
    <source>
        <dbReference type="ARBA" id="ARBA00022801"/>
    </source>
</evidence>
<evidence type="ECO:0000256" key="7">
    <source>
        <dbReference type="ARBA" id="ARBA00022741"/>
    </source>
</evidence>
<comment type="cofactor">
    <cofactor evidence="2">
        <name>Mg(2+)</name>
        <dbReference type="ChEBI" id="CHEBI:18420"/>
    </cofactor>
</comment>
<dbReference type="HAMAP" id="MF_00060">
    <property type="entry name" value="SurE"/>
    <property type="match status" value="1"/>
</dbReference>
<feature type="domain" description="Survival protein SurE-like phosphatase/nucleotidase" evidence="10">
    <location>
        <begin position="3"/>
        <end position="187"/>
    </location>
</feature>
<comment type="similarity">
    <text evidence="4 9">Belongs to the SurE nucleotidase family.</text>
</comment>
<dbReference type="InterPro" id="IPR002828">
    <property type="entry name" value="SurE-like_Pase/nucleotidase"/>
</dbReference>
<keyword evidence="6 9" id="KW-0479">Metal-binding</keyword>
<evidence type="ECO:0000256" key="1">
    <source>
        <dbReference type="ARBA" id="ARBA00000815"/>
    </source>
</evidence>
<comment type="cofactor">
    <cofactor evidence="9">
        <name>a divalent metal cation</name>
        <dbReference type="ChEBI" id="CHEBI:60240"/>
    </cofactor>
    <text evidence="9">Binds 1 divalent metal cation per subunit.</text>
</comment>
<evidence type="ECO:0000256" key="5">
    <source>
        <dbReference type="ARBA" id="ARBA00022490"/>
    </source>
</evidence>
<comment type="subcellular location">
    <subcellularLocation>
        <location evidence="3 9">Cytoplasm</location>
    </subcellularLocation>
</comment>
<feature type="binding site" evidence="9">
    <location>
        <position position="40"/>
    </location>
    <ligand>
        <name>a divalent metal cation</name>
        <dbReference type="ChEBI" id="CHEBI:60240"/>
    </ligand>
</feature>
<dbReference type="EMBL" id="JACFXV010000043">
    <property type="protein sequence ID" value="MBA5776733.1"/>
    <property type="molecule type" value="Genomic_DNA"/>
</dbReference>
<evidence type="ECO:0000259" key="10">
    <source>
        <dbReference type="Pfam" id="PF01975"/>
    </source>
</evidence>
<evidence type="ECO:0000256" key="6">
    <source>
        <dbReference type="ARBA" id="ARBA00022723"/>
    </source>
</evidence>
<dbReference type="EC" id="3.1.3.5" evidence="9"/>
<dbReference type="InterPro" id="IPR036523">
    <property type="entry name" value="SurE-like_sf"/>
</dbReference>
<reference evidence="11 12" key="1">
    <citation type="submission" date="2020-07" db="EMBL/GenBank/DDBJ databases">
        <title>Stappia sp., F7233, whole genome shotgun sequencing project.</title>
        <authorList>
            <person name="Jiang S."/>
            <person name="Liu Z.W."/>
            <person name="Du Z.J."/>
        </authorList>
    </citation>
    <scope>NUCLEOTIDE SEQUENCE [LARGE SCALE GENOMIC DNA]</scope>
    <source>
        <strain evidence="11 12">F7233</strain>
    </source>
</reference>
<comment type="catalytic activity">
    <reaction evidence="1 9">
        <text>a ribonucleoside 5'-phosphate + H2O = a ribonucleoside + phosphate</text>
        <dbReference type="Rhea" id="RHEA:12484"/>
        <dbReference type="ChEBI" id="CHEBI:15377"/>
        <dbReference type="ChEBI" id="CHEBI:18254"/>
        <dbReference type="ChEBI" id="CHEBI:43474"/>
        <dbReference type="ChEBI" id="CHEBI:58043"/>
        <dbReference type="EC" id="3.1.3.5"/>
    </reaction>
</comment>
<dbReference type="Proteomes" id="UP000541109">
    <property type="component" value="Unassembled WGS sequence"/>
</dbReference>
<organism evidence="11 12">
    <name type="scientific">Stappia albiluteola</name>
    <dbReference type="NCBI Taxonomy" id="2758565"/>
    <lineage>
        <taxon>Bacteria</taxon>
        <taxon>Pseudomonadati</taxon>
        <taxon>Pseudomonadota</taxon>
        <taxon>Alphaproteobacteria</taxon>
        <taxon>Hyphomicrobiales</taxon>
        <taxon>Stappiaceae</taxon>
        <taxon>Stappia</taxon>
    </lineage>
</organism>